<gene>
    <name evidence="1" type="ORF">CHRIB12_LOCUS16550</name>
</gene>
<organism evidence="1 2">
    <name type="scientific">Rhizophagus irregularis</name>
    <dbReference type="NCBI Taxonomy" id="588596"/>
    <lineage>
        <taxon>Eukaryota</taxon>
        <taxon>Fungi</taxon>
        <taxon>Fungi incertae sedis</taxon>
        <taxon>Mucoromycota</taxon>
        <taxon>Glomeromycotina</taxon>
        <taxon>Glomeromycetes</taxon>
        <taxon>Glomerales</taxon>
        <taxon>Glomeraceae</taxon>
        <taxon>Rhizophagus</taxon>
    </lineage>
</organism>
<accession>A0A916EC49</accession>
<comment type="caution">
    <text evidence="1">The sequence shown here is derived from an EMBL/GenBank/DDBJ whole genome shotgun (WGS) entry which is preliminary data.</text>
</comment>
<dbReference type="OrthoDB" id="2374643at2759"/>
<reference evidence="1" key="1">
    <citation type="submission" date="2020-05" db="EMBL/GenBank/DDBJ databases">
        <authorList>
            <person name="Rincon C."/>
            <person name="Sanders R I."/>
            <person name="Robbins C."/>
            <person name="Chaturvedi A."/>
        </authorList>
    </citation>
    <scope>NUCLEOTIDE SEQUENCE</scope>
    <source>
        <strain evidence="1">CHB12</strain>
    </source>
</reference>
<dbReference type="Proteomes" id="UP000684084">
    <property type="component" value="Unassembled WGS sequence"/>
</dbReference>
<proteinExistence type="predicted"/>
<dbReference type="AlphaFoldDB" id="A0A916EC49"/>
<evidence type="ECO:0000313" key="2">
    <source>
        <dbReference type="Proteomes" id="UP000684084"/>
    </source>
</evidence>
<sequence>MLYPLDFNYISAELELDIDNKSLSSQNLNSIALDSNYISEELELDIDTESSTIQNFSTLKKRRNENVETYDNNVKSRKTSLN</sequence>
<dbReference type="EMBL" id="CAGKOT010000040">
    <property type="protein sequence ID" value="CAB5379270.1"/>
    <property type="molecule type" value="Genomic_DNA"/>
</dbReference>
<evidence type="ECO:0000313" key="1">
    <source>
        <dbReference type="EMBL" id="CAB5379270.1"/>
    </source>
</evidence>
<name>A0A916EC49_9GLOM</name>
<protein>
    <submittedName>
        <fullName evidence="1">Uncharacterized protein</fullName>
    </submittedName>
</protein>